<sequence>MKVVFISGDIHLGQDPHKLSLYKNTFYIMSDTDIAQFKNIAPERVGDITDFKEVYRPYK</sequence>
<reference evidence="1" key="1">
    <citation type="journal article" date="2015" name="Nature">
        <title>Complex archaea that bridge the gap between prokaryotes and eukaryotes.</title>
        <authorList>
            <person name="Spang A."/>
            <person name="Saw J.H."/>
            <person name="Jorgensen S.L."/>
            <person name="Zaremba-Niedzwiedzka K."/>
            <person name="Martijn J."/>
            <person name="Lind A.E."/>
            <person name="van Eijk R."/>
            <person name="Schleper C."/>
            <person name="Guy L."/>
            <person name="Ettema T.J."/>
        </authorList>
    </citation>
    <scope>NUCLEOTIDE SEQUENCE</scope>
</reference>
<gene>
    <name evidence="1" type="ORF">LCGC14_2448200</name>
</gene>
<comment type="caution">
    <text evidence="1">The sequence shown here is derived from an EMBL/GenBank/DDBJ whole genome shotgun (WGS) entry which is preliminary data.</text>
</comment>
<proteinExistence type="predicted"/>
<dbReference type="EMBL" id="LAZR01037830">
    <property type="protein sequence ID" value="KKL21167.1"/>
    <property type="molecule type" value="Genomic_DNA"/>
</dbReference>
<dbReference type="AlphaFoldDB" id="A0A0F9C4G4"/>
<organism evidence="1">
    <name type="scientific">marine sediment metagenome</name>
    <dbReference type="NCBI Taxonomy" id="412755"/>
    <lineage>
        <taxon>unclassified sequences</taxon>
        <taxon>metagenomes</taxon>
        <taxon>ecological metagenomes</taxon>
    </lineage>
</organism>
<name>A0A0F9C4G4_9ZZZZ</name>
<accession>A0A0F9C4G4</accession>
<evidence type="ECO:0000313" key="1">
    <source>
        <dbReference type="EMBL" id="KKL21167.1"/>
    </source>
</evidence>
<feature type="non-terminal residue" evidence="1">
    <location>
        <position position="59"/>
    </location>
</feature>
<protein>
    <submittedName>
        <fullName evidence="1">Uncharacterized protein</fullName>
    </submittedName>
</protein>